<name>A0AAN9YA55_9HEMI</name>
<dbReference type="InterPro" id="IPR016064">
    <property type="entry name" value="NAD/diacylglycerol_kinase_sf"/>
</dbReference>
<dbReference type="GO" id="GO:0016020">
    <property type="term" value="C:membrane"/>
    <property type="evidence" value="ECO:0007669"/>
    <property type="project" value="UniProtKB-SubCell"/>
</dbReference>
<feature type="region of interest" description="Disordered" evidence="16">
    <location>
        <begin position="633"/>
        <end position="654"/>
    </location>
</feature>
<dbReference type="GO" id="GO:0007200">
    <property type="term" value="P:phospholipase C-activating G protein-coupled receptor signaling pathway"/>
    <property type="evidence" value="ECO:0007669"/>
    <property type="project" value="InterPro"/>
</dbReference>
<evidence type="ECO:0000259" key="18">
    <source>
        <dbReference type="PROSITE" id="PS50102"/>
    </source>
</evidence>
<dbReference type="CDD" id="cd17111">
    <property type="entry name" value="RA1_DAGK-theta"/>
    <property type="match status" value="1"/>
</dbReference>
<evidence type="ECO:0000256" key="14">
    <source>
        <dbReference type="PROSITE-ProRule" id="PRU00176"/>
    </source>
</evidence>
<feature type="domain" description="Phorbol-ester/DAG-type" evidence="17">
    <location>
        <begin position="83"/>
        <end position="134"/>
    </location>
</feature>
<dbReference type="Gene3D" id="2.60.200.40">
    <property type="match status" value="1"/>
</dbReference>
<dbReference type="Pfam" id="PF00130">
    <property type="entry name" value="C1_1"/>
    <property type="match status" value="1"/>
</dbReference>
<dbReference type="CDD" id="cd00590">
    <property type="entry name" value="RRM_SF"/>
    <property type="match status" value="1"/>
</dbReference>
<evidence type="ECO:0000256" key="7">
    <source>
        <dbReference type="ARBA" id="ARBA00022741"/>
    </source>
</evidence>
<proteinExistence type="inferred from homology"/>
<evidence type="ECO:0000259" key="19">
    <source>
        <dbReference type="PROSITE" id="PS50146"/>
    </source>
</evidence>
<evidence type="ECO:0000256" key="9">
    <source>
        <dbReference type="ARBA" id="ARBA00022777"/>
    </source>
</evidence>
<organism evidence="21 22">
    <name type="scientific">Parthenolecanium corni</name>
    <dbReference type="NCBI Taxonomy" id="536013"/>
    <lineage>
        <taxon>Eukaryota</taxon>
        <taxon>Metazoa</taxon>
        <taxon>Ecdysozoa</taxon>
        <taxon>Arthropoda</taxon>
        <taxon>Hexapoda</taxon>
        <taxon>Insecta</taxon>
        <taxon>Pterygota</taxon>
        <taxon>Neoptera</taxon>
        <taxon>Paraneoptera</taxon>
        <taxon>Hemiptera</taxon>
        <taxon>Sternorrhyncha</taxon>
        <taxon>Coccoidea</taxon>
        <taxon>Coccidae</taxon>
        <taxon>Parthenolecanium</taxon>
    </lineage>
</organism>
<keyword evidence="11 15" id="KW-0067">ATP-binding</keyword>
<dbReference type="AlphaFoldDB" id="A0AAN9YA55"/>
<dbReference type="PROSITE" id="PS00479">
    <property type="entry name" value="ZF_DAG_PE_1"/>
    <property type="match status" value="1"/>
</dbReference>
<dbReference type="GO" id="GO:0003723">
    <property type="term" value="F:RNA binding"/>
    <property type="evidence" value="ECO:0007669"/>
    <property type="project" value="UniProtKB-UniRule"/>
</dbReference>
<evidence type="ECO:0000313" key="21">
    <source>
        <dbReference type="EMBL" id="KAK7603437.1"/>
    </source>
</evidence>
<dbReference type="Pfam" id="PF00788">
    <property type="entry name" value="RA"/>
    <property type="match status" value="2"/>
</dbReference>
<keyword evidence="10" id="KW-0862">Zinc</keyword>
<dbReference type="InterPro" id="IPR035979">
    <property type="entry name" value="RBD_domain_sf"/>
</dbReference>
<dbReference type="PROSITE" id="PS50146">
    <property type="entry name" value="DAGK"/>
    <property type="match status" value="1"/>
</dbReference>
<keyword evidence="12 14" id="KW-0694">RNA-binding</keyword>
<dbReference type="Pfam" id="PF00781">
    <property type="entry name" value="DAGK_cat"/>
    <property type="match status" value="1"/>
</dbReference>
<evidence type="ECO:0000256" key="6">
    <source>
        <dbReference type="ARBA" id="ARBA00022737"/>
    </source>
</evidence>
<reference evidence="21 22" key="1">
    <citation type="submission" date="2024-03" db="EMBL/GenBank/DDBJ databases">
        <title>Adaptation during the transition from Ophiocordyceps entomopathogen to insect associate is accompanied by gene loss and intensified selection.</title>
        <authorList>
            <person name="Ward C.M."/>
            <person name="Onetto C.A."/>
            <person name="Borneman A.R."/>
        </authorList>
    </citation>
    <scope>NUCLEOTIDE SEQUENCE [LARGE SCALE GENOMIC DNA]</scope>
    <source>
        <strain evidence="21">AWRI1</strain>
        <tissue evidence="21">Single Adult Female</tissue>
    </source>
</reference>
<keyword evidence="9 15" id="KW-0418">Kinase</keyword>
<dbReference type="InterPro" id="IPR000756">
    <property type="entry name" value="Diacylglycerol_kin_accessory"/>
</dbReference>
<dbReference type="Pfam" id="PF24099">
    <property type="entry name" value="RBD_DGKtheta"/>
    <property type="match status" value="1"/>
</dbReference>
<dbReference type="SUPFAM" id="SSF54236">
    <property type="entry name" value="Ubiquitin-like"/>
    <property type="match status" value="2"/>
</dbReference>
<keyword evidence="6" id="KW-0677">Repeat</keyword>
<dbReference type="FunFam" id="3.30.60.20:FF:000002">
    <property type="entry name" value="Diacylglycerol kinase"/>
    <property type="match status" value="1"/>
</dbReference>
<dbReference type="PROSITE" id="PS50081">
    <property type="entry name" value="ZF_DAG_PE_2"/>
    <property type="match status" value="2"/>
</dbReference>
<feature type="compositionally biased region" description="Basic and acidic residues" evidence="16">
    <location>
        <begin position="856"/>
        <end position="865"/>
    </location>
</feature>
<dbReference type="Pfam" id="PF00609">
    <property type="entry name" value="DAGK_acc"/>
    <property type="match status" value="1"/>
</dbReference>
<evidence type="ECO:0000256" key="1">
    <source>
        <dbReference type="ARBA" id="ARBA00001383"/>
    </source>
</evidence>
<evidence type="ECO:0000256" key="4">
    <source>
        <dbReference type="ARBA" id="ARBA00022679"/>
    </source>
</evidence>
<dbReference type="FunFam" id="3.40.50.10330:FF:000011">
    <property type="entry name" value="Diacylglycerol kinase"/>
    <property type="match status" value="1"/>
</dbReference>
<keyword evidence="5" id="KW-0479">Metal-binding</keyword>
<sequence length="865" mass="97646">MPRIAKDIYADNPVAHCWTSALSPKKRFCNVCRKRWDNRNNSEWYCEICEYYAHADCVEFALANCKEIDAYVPGKQLSLVTYEHHWREGNLPNSAKCGYCKKTCWSSECLSGYRCEWCGVCCHAGCKQYIPKECNFGPLEPIFLPPHAVSVPRTEVPIEAIIGIKEPEKKETTRTRTVSDEISMVELSKCLESEDRETPVINKTEKIREKEDKDEEVIKVYDGDLSFKRKVFRTVTVSRLASTEHILNTVLEAFHISRNAAAFYLTDAYSEDEARLTDPSPVMSLFRKEGRRPAIYLRFKDRDNTIGEVRIYSGKLQANKSYCHATVDDKTTVNDLIKKALFEFGLENAHFSNYRLCEVLLDRGVTERVLEQNEQPWKIMKHVGRESIYRMHLMRFYLQLKQDPHGTSVALFVGNLPKNISERNYENFLTVILGKESKFCSIGPIYYEFGSLVITFDDSKKAVSAFHKLREEKYDNRSLLVMLLPSIEPSMIPPSTKPLLVFVNVQSGGCQGLELITRFRKVLNPYQVFNLVNGGPLPGLYVFRHIKDYRILVCGGDGTVGWVLQCLDNVGQDSECSSPPCGIVPLGTGNDLARVLRWGSGYNGNGNILSLLRGVIDAEEIRLDRWTVMLYPEESQEPPSTSNSGATTPASDENKSGVLVMNNYFGIGLDADLCLSFHNARKENPQKFQSRLGNKQMYFRMGLRRMIAGASSYEQLQRYIRLEVDNKPIELPELAGIIVLNILSWGSGANPWGHDKEEQFASPNHYDGMLEVVGISGIVHLGQIQSGLRSGIRIAQGGHVKIHLNIKTPIQIDGEPTRFGPGEIVILKSALKATMLKKNKGKHQLPAPSLGNINGEENRKTIDES</sequence>
<dbReference type="FunFam" id="2.60.200.40:FF:000004">
    <property type="entry name" value="Diacylglycerol kinase"/>
    <property type="match status" value="1"/>
</dbReference>
<dbReference type="Gene3D" id="3.10.20.90">
    <property type="entry name" value="Phosphatidylinositol 3-kinase Catalytic Subunit, Chain A, domain 1"/>
    <property type="match status" value="1"/>
</dbReference>
<dbReference type="CDD" id="cd20854">
    <property type="entry name" value="C1_DGKtheta_typeV_rpt3"/>
    <property type="match status" value="1"/>
</dbReference>
<dbReference type="CDD" id="cd20804">
    <property type="entry name" value="C1_DGKtheta_typeV_rpt2"/>
    <property type="match status" value="1"/>
</dbReference>
<dbReference type="PANTHER" id="PTHR11255">
    <property type="entry name" value="DIACYLGLYCEROL KINASE"/>
    <property type="match status" value="1"/>
</dbReference>
<dbReference type="SMART" id="SM00314">
    <property type="entry name" value="RA"/>
    <property type="match status" value="2"/>
</dbReference>
<dbReference type="InterPro" id="IPR056392">
    <property type="entry name" value="DGKtheta_RBD"/>
</dbReference>
<dbReference type="EMBL" id="JBBCAQ010000006">
    <property type="protein sequence ID" value="KAK7603437.1"/>
    <property type="molecule type" value="Genomic_DNA"/>
</dbReference>
<feature type="domain" description="Ras-associating" evidence="20">
    <location>
        <begin position="305"/>
        <end position="403"/>
    </location>
</feature>
<keyword evidence="13" id="KW-0472">Membrane</keyword>
<evidence type="ECO:0000259" key="20">
    <source>
        <dbReference type="PROSITE" id="PS50200"/>
    </source>
</evidence>
<dbReference type="GO" id="GO:0004143">
    <property type="term" value="F:ATP-dependent diacylglycerol kinase activity"/>
    <property type="evidence" value="ECO:0007669"/>
    <property type="project" value="UniProtKB-EC"/>
</dbReference>
<dbReference type="InterPro" id="IPR002219">
    <property type="entry name" value="PKC_DAG/PE"/>
</dbReference>
<dbReference type="InterPro" id="IPR001206">
    <property type="entry name" value="Diacylglycerol_kinase_cat_dom"/>
</dbReference>
<dbReference type="SMART" id="SM00109">
    <property type="entry name" value="C1"/>
    <property type="match status" value="2"/>
</dbReference>
<feature type="domain" description="RRM" evidence="18">
    <location>
        <begin position="409"/>
        <end position="486"/>
    </location>
</feature>
<evidence type="ECO:0000259" key="17">
    <source>
        <dbReference type="PROSITE" id="PS50081"/>
    </source>
</evidence>
<evidence type="ECO:0000256" key="11">
    <source>
        <dbReference type="ARBA" id="ARBA00022840"/>
    </source>
</evidence>
<evidence type="ECO:0000256" key="5">
    <source>
        <dbReference type="ARBA" id="ARBA00022723"/>
    </source>
</evidence>
<feature type="region of interest" description="Disordered" evidence="16">
    <location>
        <begin position="840"/>
        <end position="865"/>
    </location>
</feature>
<dbReference type="SUPFAM" id="SSF111331">
    <property type="entry name" value="NAD kinase/diacylglycerol kinase-like"/>
    <property type="match status" value="1"/>
</dbReference>
<comment type="catalytic activity">
    <reaction evidence="1 15">
        <text>a 1,2-diacyl-sn-glycerol + ATP = a 1,2-diacyl-sn-glycero-3-phosphate + ADP + H(+)</text>
        <dbReference type="Rhea" id="RHEA:10272"/>
        <dbReference type="ChEBI" id="CHEBI:15378"/>
        <dbReference type="ChEBI" id="CHEBI:17815"/>
        <dbReference type="ChEBI" id="CHEBI:30616"/>
        <dbReference type="ChEBI" id="CHEBI:58608"/>
        <dbReference type="ChEBI" id="CHEBI:456216"/>
        <dbReference type="EC" id="2.7.1.107"/>
    </reaction>
</comment>
<dbReference type="SUPFAM" id="SSF54928">
    <property type="entry name" value="RNA-binding domain, RBD"/>
    <property type="match status" value="1"/>
</dbReference>
<dbReference type="InterPro" id="IPR000159">
    <property type="entry name" value="RA_dom"/>
</dbReference>
<dbReference type="InterPro" id="IPR000504">
    <property type="entry name" value="RRM_dom"/>
</dbReference>
<dbReference type="PROSITE" id="PS50200">
    <property type="entry name" value="RA"/>
    <property type="match status" value="1"/>
</dbReference>
<comment type="similarity">
    <text evidence="3 15">Belongs to the eukaryotic diacylglycerol kinase family.</text>
</comment>
<gene>
    <name evidence="21" type="ORF">V9T40_003436</name>
</gene>
<dbReference type="InterPro" id="IPR046349">
    <property type="entry name" value="C1-like_sf"/>
</dbReference>
<dbReference type="InterPro" id="IPR017438">
    <property type="entry name" value="ATP-NAD_kinase_N"/>
</dbReference>
<dbReference type="PROSITE" id="PS50102">
    <property type="entry name" value="RRM"/>
    <property type="match status" value="1"/>
</dbReference>
<keyword evidence="7 15" id="KW-0547">Nucleotide-binding</keyword>
<dbReference type="GO" id="GO:0008270">
    <property type="term" value="F:zinc ion binding"/>
    <property type="evidence" value="ECO:0007669"/>
    <property type="project" value="UniProtKB-KW"/>
</dbReference>
<evidence type="ECO:0000256" key="10">
    <source>
        <dbReference type="ARBA" id="ARBA00022833"/>
    </source>
</evidence>
<dbReference type="Proteomes" id="UP001367676">
    <property type="component" value="Unassembled WGS sequence"/>
</dbReference>
<evidence type="ECO:0000256" key="8">
    <source>
        <dbReference type="ARBA" id="ARBA00022771"/>
    </source>
</evidence>
<keyword evidence="8" id="KW-0863">Zinc-finger</keyword>
<dbReference type="Gene3D" id="3.40.50.10330">
    <property type="entry name" value="Probable inorganic polyphosphate/atp-NAD kinase, domain 1"/>
    <property type="match status" value="1"/>
</dbReference>
<feature type="compositionally biased region" description="Polar residues" evidence="16">
    <location>
        <begin position="637"/>
        <end position="651"/>
    </location>
</feature>
<dbReference type="InterPro" id="IPR037607">
    <property type="entry name" value="DGK"/>
</dbReference>
<evidence type="ECO:0000256" key="12">
    <source>
        <dbReference type="ARBA" id="ARBA00022884"/>
    </source>
</evidence>
<accession>A0AAN9YA55</accession>
<protein>
    <recommendedName>
        <fullName evidence="15">Diacylglycerol kinase</fullName>
        <shortName evidence="15">DAG kinase</shortName>
        <ecNumber evidence="15">2.7.1.107</ecNumber>
    </recommendedName>
</protein>
<dbReference type="SMART" id="SM00045">
    <property type="entry name" value="DAGKa"/>
    <property type="match status" value="1"/>
</dbReference>
<evidence type="ECO:0000256" key="16">
    <source>
        <dbReference type="SAM" id="MobiDB-lite"/>
    </source>
</evidence>
<keyword evidence="22" id="KW-1185">Reference proteome</keyword>
<dbReference type="Gene3D" id="3.30.60.20">
    <property type="match status" value="2"/>
</dbReference>
<dbReference type="SUPFAM" id="SSF57889">
    <property type="entry name" value="Cysteine-rich domain"/>
    <property type="match status" value="2"/>
</dbReference>
<evidence type="ECO:0000256" key="2">
    <source>
        <dbReference type="ARBA" id="ARBA00004370"/>
    </source>
</evidence>
<evidence type="ECO:0000256" key="3">
    <source>
        <dbReference type="ARBA" id="ARBA00009280"/>
    </source>
</evidence>
<evidence type="ECO:0000313" key="22">
    <source>
        <dbReference type="Proteomes" id="UP001367676"/>
    </source>
</evidence>
<dbReference type="GO" id="GO:0005524">
    <property type="term" value="F:ATP binding"/>
    <property type="evidence" value="ECO:0007669"/>
    <property type="project" value="UniProtKB-KW"/>
</dbReference>
<comment type="caution">
    <text evidence="21">The sequence shown here is derived from an EMBL/GenBank/DDBJ whole genome shotgun (WGS) entry which is preliminary data.</text>
</comment>
<comment type="subcellular location">
    <subcellularLocation>
        <location evidence="2">Membrane</location>
    </subcellularLocation>
</comment>
<feature type="domain" description="Phorbol-ester/DAG-type" evidence="17">
    <location>
        <begin position="15"/>
        <end position="65"/>
    </location>
</feature>
<dbReference type="InterPro" id="IPR029071">
    <property type="entry name" value="Ubiquitin-like_domsf"/>
</dbReference>
<dbReference type="SMART" id="SM00046">
    <property type="entry name" value="DAGKc"/>
    <property type="match status" value="1"/>
</dbReference>
<keyword evidence="4 15" id="KW-0808">Transferase</keyword>
<dbReference type="EC" id="2.7.1.107" evidence="15"/>
<evidence type="ECO:0000256" key="15">
    <source>
        <dbReference type="RuleBase" id="RU361128"/>
    </source>
</evidence>
<dbReference type="PANTHER" id="PTHR11255:SF54">
    <property type="entry name" value="DIACYLGLYCEROL KINASE THETA"/>
    <property type="match status" value="1"/>
</dbReference>
<feature type="domain" description="DAGKc" evidence="19">
    <location>
        <begin position="494"/>
        <end position="632"/>
    </location>
</feature>
<evidence type="ECO:0000256" key="13">
    <source>
        <dbReference type="ARBA" id="ARBA00023136"/>
    </source>
</evidence>